<organism evidence="2">
    <name type="scientific">Arundo donax</name>
    <name type="common">Giant reed</name>
    <name type="synonym">Donax arundinaceus</name>
    <dbReference type="NCBI Taxonomy" id="35708"/>
    <lineage>
        <taxon>Eukaryota</taxon>
        <taxon>Viridiplantae</taxon>
        <taxon>Streptophyta</taxon>
        <taxon>Embryophyta</taxon>
        <taxon>Tracheophyta</taxon>
        <taxon>Spermatophyta</taxon>
        <taxon>Magnoliopsida</taxon>
        <taxon>Liliopsida</taxon>
        <taxon>Poales</taxon>
        <taxon>Poaceae</taxon>
        <taxon>PACMAD clade</taxon>
        <taxon>Arundinoideae</taxon>
        <taxon>Arundineae</taxon>
        <taxon>Arundo</taxon>
    </lineage>
</organism>
<protein>
    <submittedName>
        <fullName evidence="2">Uncharacterized protein</fullName>
    </submittedName>
</protein>
<proteinExistence type="predicted"/>
<reference evidence="2" key="2">
    <citation type="journal article" date="2015" name="Data Brief">
        <title>Shoot transcriptome of the giant reed, Arundo donax.</title>
        <authorList>
            <person name="Barrero R.A."/>
            <person name="Guerrero F.D."/>
            <person name="Moolhuijzen P."/>
            <person name="Goolsby J.A."/>
            <person name="Tidwell J."/>
            <person name="Bellgard S.E."/>
            <person name="Bellgard M.I."/>
        </authorList>
    </citation>
    <scope>NUCLEOTIDE SEQUENCE</scope>
    <source>
        <tissue evidence="2">Shoot tissue taken approximately 20 cm above the soil surface</tissue>
    </source>
</reference>
<feature type="region of interest" description="Disordered" evidence="1">
    <location>
        <begin position="39"/>
        <end position="70"/>
    </location>
</feature>
<reference evidence="2" key="1">
    <citation type="submission" date="2014-09" db="EMBL/GenBank/DDBJ databases">
        <authorList>
            <person name="Magalhaes I.L.F."/>
            <person name="Oliveira U."/>
            <person name="Santos F.R."/>
            <person name="Vidigal T.H.D.A."/>
            <person name="Brescovit A.D."/>
            <person name="Santos A.J."/>
        </authorList>
    </citation>
    <scope>NUCLEOTIDE SEQUENCE</scope>
    <source>
        <tissue evidence="2">Shoot tissue taken approximately 20 cm above the soil surface</tissue>
    </source>
</reference>
<name>A0A0A9F2K3_ARUDO</name>
<dbReference type="EMBL" id="GBRH01192452">
    <property type="protein sequence ID" value="JAE05444.1"/>
    <property type="molecule type" value="Transcribed_RNA"/>
</dbReference>
<evidence type="ECO:0000256" key="1">
    <source>
        <dbReference type="SAM" id="MobiDB-lite"/>
    </source>
</evidence>
<dbReference type="AlphaFoldDB" id="A0A0A9F2K3"/>
<feature type="compositionally biased region" description="Low complexity" evidence="1">
    <location>
        <begin position="39"/>
        <end position="48"/>
    </location>
</feature>
<accession>A0A0A9F2K3</accession>
<evidence type="ECO:0000313" key="2">
    <source>
        <dbReference type="EMBL" id="JAE05444.1"/>
    </source>
</evidence>
<sequence length="106" mass="12519">MASAAILRRSAARSLRLLQPLEQQGCLLARRFVESLSPNPRLLSSSVPTERHKCFPSSDTRSRETMEHKRHVNEKKTFIRGYQQKLTRFQIAWMSSHIYFRNSRFR</sequence>